<evidence type="ECO:0000259" key="3">
    <source>
        <dbReference type="Pfam" id="PF03446"/>
    </source>
</evidence>
<dbReference type="PIRSF" id="PIRSF000103">
    <property type="entry name" value="HIBADH"/>
    <property type="match status" value="1"/>
</dbReference>
<sequence length="294" mass="30907">MSGPTRIASIAFIGFGEAGGILGAALAAKGVQVSMFDLRRDVLRDRALAAGVRVADTLQSALHGAQVVVSAVTAQADLDVAQEVARCIETQQVVLDINSVSPHTKQHAQACIEGAGARYVEAAVMAPVPPYGLAVPMLLGGADAARLAPMLNALGFDARAVSEKVGVASAAKMCRSVMIKGIEALTVECLRAARHYDAESIVLASLAQTFGKMRDDADVPGYLVSRVAEHGRRRAAEMREVSQTLQEAGITPFMSDACARLQDGIVDAMQAGGIDYGALPTPFDWRAFFDELPD</sequence>
<dbReference type="RefSeq" id="WP_149672269.1">
    <property type="nucleotide sequence ID" value="NZ_VTUZ01000016.1"/>
</dbReference>
<dbReference type="InterPro" id="IPR006115">
    <property type="entry name" value="6PGDH_NADP-bd"/>
</dbReference>
<dbReference type="SUPFAM" id="SSF51735">
    <property type="entry name" value="NAD(P)-binding Rossmann-fold domains"/>
    <property type="match status" value="1"/>
</dbReference>
<evidence type="ECO:0000256" key="2">
    <source>
        <dbReference type="PIRSR" id="PIRSR000103-1"/>
    </source>
</evidence>
<dbReference type="Proteomes" id="UP000325273">
    <property type="component" value="Unassembled WGS sequence"/>
</dbReference>
<evidence type="ECO:0000259" key="4">
    <source>
        <dbReference type="Pfam" id="PF09130"/>
    </source>
</evidence>
<protein>
    <submittedName>
        <fullName evidence="5">NAD(P)-dependent oxidoreductase</fullName>
    </submittedName>
</protein>
<dbReference type="SUPFAM" id="SSF48179">
    <property type="entry name" value="6-phosphogluconate dehydrogenase C-terminal domain-like"/>
    <property type="match status" value="1"/>
</dbReference>
<dbReference type="Gene3D" id="1.10.1040.10">
    <property type="entry name" value="N-(1-d-carboxylethyl)-l-norvaline Dehydrogenase, domain 2"/>
    <property type="match status" value="1"/>
</dbReference>
<dbReference type="GO" id="GO:0016491">
    <property type="term" value="F:oxidoreductase activity"/>
    <property type="evidence" value="ECO:0007669"/>
    <property type="project" value="UniProtKB-KW"/>
</dbReference>
<dbReference type="InterPro" id="IPR036291">
    <property type="entry name" value="NAD(P)-bd_dom_sf"/>
</dbReference>
<evidence type="ECO:0000313" key="6">
    <source>
        <dbReference type="Proteomes" id="UP000325273"/>
    </source>
</evidence>
<keyword evidence="1" id="KW-0560">Oxidoreductase</keyword>
<dbReference type="InterPro" id="IPR013328">
    <property type="entry name" value="6PGD_dom2"/>
</dbReference>
<dbReference type="InterPro" id="IPR008927">
    <property type="entry name" value="6-PGluconate_DH-like_C_sf"/>
</dbReference>
<dbReference type="GO" id="GO:0050661">
    <property type="term" value="F:NADP binding"/>
    <property type="evidence" value="ECO:0007669"/>
    <property type="project" value="InterPro"/>
</dbReference>
<dbReference type="InterPro" id="IPR015814">
    <property type="entry name" value="Pgluconate_DH_NAD-bd_C"/>
</dbReference>
<dbReference type="Pfam" id="PF09130">
    <property type="entry name" value="DUF1932"/>
    <property type="match status" value="1"/>
</dbReference>
<dbReference type="Pfam" id="PF03446">
    <property type="entry name" value="NAD_binding_2"/>
    <property type="match status" value="1"/>
</dbReference>
<reference evidence="5 6" key="1">
    <citation type="submission" date="2019-08" db="EMBL/GenBank/DDBJ databases">
        <title>Paraburkholderia sp. DCY113.</title>
        <authorList>
            <person name="Kang J."/>
        </authorList>
    </citation>
    <scope>NUCLEOTIDE SEQUENCE [LARGE SCALE GENOMIC DNA]</scope>
    <source>
        <strain evidence="5 6">DCY113</strain>
    </source>
</reference>
<proteinExistence type="predicted"/>
<evidence type="ECO:0000313" key="5">
    <source>
        <dbReference type="EMBL" id="KAA1007727.1"/>
    </source>
</evidence>
<dbReference type="AlphaFoldDB" id="A0A5B0GXR0"/>
<dbReference type="EMBL" id="VTUZ01000016">
    <property type="protein sequence ID" value="KAA1007727.1"/>
    <property type="molecule type" value="Genomic_DNA"/>
</dbReference>
<keyword evidence="6" id="KW-1185">Reference proteome</keyword>
<dbReference type="Gene3D" id="3.40.50.720">
    <property type="entry name" value="NAD(P)-binding Rossmann-like Domain"/>
    <property type="match status" value="1"/>
</dbReference>
<feature type="active site" evidence="2">
    <location>
        <position position="172"/>
    </location>
</feature>
<name>A0A5B0GXR0_9BURK</name>
<accession>A0A5B0GXR0</accession>
<feature type="domain" description="Phosphogluconate dehydrogenase NAD-binding putative C-terminal" evidence="4">
    <location>
        <begin position="193"/>
        <end position="263"/>
    </location>
</feature>
<comment type="caution">
    <text evidence="5">The sequence shown here is derived from an EMBL/GenBank/DDBJ whole genome shotgun (WGS) entry which is preliminary data.</text>
</comment>
<organism evidence="5 6">
    <name type="scientific">Paraburkholderia panacisoli</name>
    <dbReference type="NCBI Taxonomy" id="2603818"/>
    <lineage>
        <taxon>Bacteria</taxon>
        <taxon>Pseudomonadati</taxon>
        <taxon>Pseudomonadota</taxon>
        <taxon>Betaproteobacteria</taxon>
        <taxon>Burkholderiales</taxon>
        <taxon>Burkholderiaceae</taxon>
        <taxon>Paraburkholderia</taxon>
    </lineage>
</organism>
<dbReference type="InterPro" id="IPR015815">
    <property type="entry name" value="HIBADH-related"/>
</dbReference>
<gene>
    <name evidence="5" type="ORF">FVF58_23730</name>
</gene>
<feature type="domain" description="6-phosphogluconate dehydrogenase NADP-binding" evidence="3">
    <location>
        <begin position="9"/>
        <end position="125"/>
    </location>
</feature>
<evidence type="ECO:0000256" key="1">
    <source>
        <dbReference type="ARBA" id="ARBA00023002"/>
    </source>
</evidence>